<dbReference type="GeneID" id="20642979"/>
<dbReference type="KEGG" id="psoj:PHYSODRAFT_307990"/>
<dbReference type="AlphaFoldDB" id="G5AHL3"/>
<dbReference type="EMBL" id="JH159171">
    <property type="protein sequence ID" value="EGZ04934.1"/>
    <property type="molecule type" value="Genomic_DNA"/>
</dbReference>
<dbReference type="InParanoid" id="G5AHL3"/>
<evidence type="ECO:0000313" key="3">
    <source>
        <dbReference type="Proteomes" id="UP000002640"/>
    </source>
</evidence>
<evidence type="ECO:0000256" key="1">
    <source>
        <dbReference type="SAM" id="MobiDB-lite"/>
    </source>
</evidence>
<feature type="compositionally biased region" description="Basic and acidic residues" evidence="1">
    <location>
        <begin position="71"/>
        <end position="81"/>
    </location>
</feature>
<gene>
    <name evidence="2" type="ORF">PHYSODRAFT_307990</name>
</gene>
<protein>
    <submittedName>
        <fullName evidence="2">Uncharacterized protein</fullName>
    </submittedName>
</protein>
<sequence length="102" mass="11307">MCQQLSAIQVRVLGFLLAFEVAHQSTVGCWIFQVLKRSWDNRAAVPESESVVEEPQVEPFSEQDNNGQDNNQRDNQPDYKSTRSPCQLGRGFCLSAGSSASS</sequence>
<organism evidence="2 3">
    <name type="scientific">Phytophthora sojae (strain P6497)</name>
    <name type="common">Soybean stem and root rot agent</name>
    <name type="synonym">Phytophthora megasperma f. sp. glycines</name>
    <dbReference type="NCBI Taxonomy" id="1094619"/>
    <lineage>
        <taxon>Eukaryota</taxon>
        <taxon>Sar</taxon>
        <taxon>Stramenopiles</taxon>
        <taxon>Oomycota</taxon>
        <taxon>Peronosporomycetes</taxon>
        <taxon>Peronosporales</taxon>
        <taxon>Peronosporaceae</taxon>
        <taxon>Phytophthora</taxon>
    </lineage>
</organism>
<accession>G5AHL3</accession>
<feature type="region of interest" description="Disordered" evidence="1">
    <location>
        <begin position="45"/>
        <end position="102"/>
    </location>
</feature>
<dbReference type="RefSeq" id="XP_009539564.1">
    <property type="nucleotide sequence ID" value="XM_009541269.1"/>
</dbReference>
<proteinExistence type="predicted"/>
<dbReference type="Proteomes" id="UP000002640">
    <property type="component" value="Unassembled WGS sequence"/>
</dbReference>
<reference evidence="2 3" key="1">
    <citation type="journal article" date="2006" name="Science">
        <title>Phytophthora genome sequences uncover evolutionary origins and mechanisms of pathogenesis.</title>
        <authorList>
            <person name="Tyler B.M."/>
            <person name="Tripathy S."/>
            <person name="Zhang X."/>
            <person name="Dehal P."/>
            <person name="Jiang R.H."/>
            <person name="Aerts A."/>
            <person name="Arredondo F.D."/>
            <person name="Baxter L."/>
            <person name="Bensasson D."/>
            <person name="Beynon J.L."/>
            <person name="Chapman J."/>
            <person name="Damasceno C.M."/>
            <person name="Dorrance A.E."/>
            <person name="Dou D."/>
            <person name="Dickerman A.W."/>
            <person name="Dubchak I.L."/>
            <person name="Garbelotto M."/>
            <person name="Gijzen M."/>
            <person name="Gordon S.G."/>
            <person name="Govers F."/>
            <person name="Grunwald N.J."/>
            <person name="Huang W."/>
            <person name="Ivors K.L."/>
            <person name="Jones R.W."/>
            <person name="Kamoun S."/>
            <person name="Krampis K."/>
            <person name="Lamour K.H."/>
            <person name="Lee M.K."/>
            <person name="McDonald W.H."/>
            <person name="Medina M."/>
            <person name="Meijer H.J."/>
            <person name="Nordberg E.K."/>
            <person name="Maclean D.J."/>
            <person name="Ospina-Giraldo M.D."/>
            <person name="Morris P.F."/>
            <person name="Phuntumart V."/>
            <person name="Putnam N.H."/>
            <person name="Rash S."/>
            <person name="Rose J.K."/>
            <person name="Sakihama Y."/>
            <person name="Salamov A.A."/>
            <person name="Savidor A."/>
            <person name="Scheuring C.F."/>
            <person name="Smith B.M."/>
            <person name="Sobral B.W."/>
            <person name="Terry A."/>
            <person name="Torto-Alalibo T.A."/>
            <person name="Win J."/>
            <person name="Xu Z."/>
            <person name="Zhang H."/>
            <person name="Grigoriev I.V."/>
            <person name="Rokhsar D.S."/>
            <person name="Boore J.L."/>
        </authorList>
    </citation>
    <scope>NUCLEOTIDE SEQUENCE [LARGE SCALE GENOMIC DNA]</scope>
    <source>
        <strain evidence="2 3">P6497</strain>
    </source>
</reference>
<name>G5AHL3_PHYSP</name>
<feature type="compositionally biased region" description="Low complexity" evidence="1">
    <location>
        <begin position="57"/>
        <end position="70"/>
    </location>
</feature>
<evidence type="ECO:0000313" key="2">
    <source>
        <dbReference type="EMBL" id="EGZ04934.1"/>
    </source>
</evidence>
<keyword evidence="3" id="KW-1185">Reference proteome</keyword>